<dbReference type="InParanoid" id="A0A067NA70"/>
<keyword evidence="3" id="KW-1185">Reference proteome</keyword>
<organism evidence="2 3">
    <name type="scientific">Botryobasidium botryosum (strain FD-172 SS1)</name>
    <dbReference type="NCBI Taxonomy" id="930990"/>
    <lineage>
        <taxon>Eukaryota</taxon>
        <taxon>Fungi</taxon>
        <taxon>Dikarya</taxon>
        <taxon>Basidiomycota</taxon>
        <taxon>Agaricomycotina</taxon>
        <taxon>Agaricomycetes</taxon>
        <taxon>Cantharellales</taxon>
        <taxon>Botryobasidiaceae</taxon>
        <taxon>Botryobasidium</taxon>
    </lineage>
</organism>
<dbReference type="PANTHER" id="PTHR37852:SF1">
    <property type="entry name" value="HIG1 DOMAIN-CONTAINING PROTEIN"/>
    <property type="match status" value="1"/>
</dbReference>
<evidence type="ECO:0000313" key="3">
    <source>
        <dbReference type="Proteomes" id="UP000027195"/>
    </source>
</evidence>
<feature type="transmembrane region" description="Helical" evidence="1">
    <location>
        <begin position="23"/>
        <end position="40"/>
    </location>
</feature>
<evidence type="ECO:0000256" key="1">
    <source>
        <dbReference type="SAM" id="Phobius"/>
    </source>
</evidence>
<dbReference type="OrthoDB" id="5584028at2759"/>
<keyword evidence="1" id="KW-0812">Transmembrane</keyword>
<dbReference type="EMBL" id="KL198017">
    <property type="protein sequence ID" value="KDQ20691.1"/>
    <property type="molecule type" value="Genomic_DNA"/>
</dbReference>
<dbReference type="Proteomes" id="UP000027195">
    <property type="component" value="Unassembled WGS sequence"/>
</dbReference>
<gene>
    <name evidence="2" type="ORF">BOTBODRAFT_26709</name>
</gene>
<name>A0A067NA70_BOTB1</name>
<sequence length="178" mass="19066">MDNSEDDAPASPAAIRIYIPSRIYALPVAATTIGLCLGMLRGSRKASLRFLAENAHKRPTTIQGWYFYNKTKNYKVFLGGLKQGGIEALKLGTLGLGWVGIQEGCTELGWNEWKDLVAGGGTAMLVSGVYRLPRTNTLQALAVGLLGGGAVSLLRKAQEWVASQAEAEAQIKKGDVET</sequence>
<dbReference type="STRING" id="930990.A0A067NA70"/>
<dbReference type="PANTHER" id="PTHR37852">
    <property type="entry name" value="YALI0B21208P"/>
    <property type="match status" value="1"/>
</dbReference>
<accession>A0A067NA70</accession>
<protein>
    <submittedName>
        <fullName evidence="2">Uncharacterized protein</fullName>
    </submittedName>
</protein>
<dbReference type="HOGENOM" id="CLU_085417_1_0_1"/>
<keyword evidence="1" id="KW-1133">Transmembrane helix</keyword>
<evidence type="ECO:0000313" key="2">
    <source>
        <dbReference type="EMBL" id="KDQ20691.1"/>
    </source>
</evidence>
<reference evidence="3" key="1">
    <citation type="journal article" date="2014" name="Proc. Natl. Acad. Sci. U.S.A.">
        <title>Extensive sampling of basidiomycete genomes demonstrates inadequacy of the white-rot/brown-rot paradigm for wood decay fungi.</title>
        <authorList>
            <person name="Riley R."/>
            <person name="Salamov A.A."/>
            <person name="Brown D.W."/>
            <person name="Nagy L.G."/>
            <person name="Floudas D."/>
            <person name="Held B.W."/>
            <person name="Levasseur A."/>
            <person name="Lombard V."/>
            <person name="Morin E."/>
            <person name="Otillar R."/>
            <person name="Lindquist E.A."/>
            <person name="Sun H."/>
            <person name="LaButti K.M."/>
            <person name="Schmutz J."/>
            <person name="Jabbour D."/>
            <person name="Luo H."/>
            <person name="Baker S.E."/>
            <person name="Pisabarro A.G."/>
            <person name="Walton J.D."/>
            <person name="Blanchette R.A."/>
            <person name="Henrissat B."/>
            <person name="Martin F."/>
            <person name="Cullen D."/>
            <person name="Hibbett D.S."/>
            <person name="Grigoriev I.V."/>
        </authorList>
    </citation>
    <scope>NUCLEOTIDE SEQUENCE [LARGE SCALE GENOMIC DNA]</scope>
    <source>
        <strain evidence="3">FD-172 SS1</strain>
    </source>
</reference>
<keyword evidence="1" id="KW-0472">Membrane</keyword>
<dbReference type="AlphaFoldDB" id="A0A067NA70"/>
<proteinExistence type="predicted"/>